<evidence type="ECO:0000313" key="1">
    <source>
        <dbReference type="EMBL" id="KAH7991374.1"/>
    </source>
</evidence>
<accession>A0ACB8EFD1</accession>
<dbReference type="EMBL" id="CM037616">
    <property type="protein sequence ID" value="KAH7991374.1"/>
    <property type="molecule type" value="Genomic_DNA"/>
</dbReference>
<proteinExistence type="predicted"/>
<keyword evidence="2" id="KW-1185">Reference proteome</keyword>
<dbReference type="Proteomes" id="UP000827872">
    <property type="component" value="Linkage Group LG03"/>
</dbReference>
<reference evidence="1" key="1">
    <citation type="submission" date="2021-08" db="EMBL/GenBank/DDBJ databases">
        <title>The first chromosome-level gecko genome reveals the dynamic sex chromosomes of Neotropical dwarf geckos (Sphaerodactylidae: Sphaerodactylus).</title>
        <authorList>
            <person name="Pinto B.J."/>
            <person name="Keating S.E."/>
            <person name="Gamble T."/>
        </authorList>
    </citation>
    <scope>NUCLEOTIDE SEQUENCE</scope>
    <source>
        <strain evidence="1">TG3544</strain>
    </source>
</reference>
<protein>
    <submittedName>
        <fullName evidence="1">Uncharacterized protein</fullName>
    </submittedName>
</protein>
<sequence>MAAEGAQKELCEEASCSVCLAFFRDPVMIPECGHTFCRACLTHSWGALEGAEASCPQCRGPAKEGTLRPNYQLANLVKIIQKLSPLEGSVKKRKRGVCELHQEPLELFCQEDEGLLCLVCSRSREHRDHRVIPLEEASQEKRNEFCNCLKILKKKREEIVTCKVDIVKESQDMMKQTTEQKQETVAKFRELHTFLEGQENRLLAQMEEVEEVMARKRNQHLTELSEVLSSLDSLTQEMEEKCQQPASELLQGARSILQRFEKMEQFKNPLPLLSALKWQLWDLSNLNCFWERFMKQVKANVTLDPNTAHPSLILSADQKSVTQGEEAQDLPNNPERFDHCCAVLGLEEFTGGRHFWDVHVGSEEGWAVGVARKSVKRKGVVIFSPKEGIWSVEKWRGGEYTVSMKGNDFPPSLFEDPKRIRVCLNYDGGRVSFFDADRGALIYEFSGASFSGEILLPFFYVYKKGHLKLFS</sequence>
<comment type="caution">
    <text evidence="1">The sequence shown here is derived from an EMBL/GenBank/DDBJ whole genome shotgun (WGS) entry which is preliminary data.</text>
</comment>
<organism evidence="1 2">
    <name type="scientific">Sphaerodactylus townsendi</name>
    <dbReference type="NCBI Taxonomy" id="933632"/>
    <lineage>
        <taxon>Eukaryota</taxon>
        <taxon>Metazoa</taxon>
        <taxon>Chordata</taxon>
        <taxon>Craniata</taxon>
        <taxon>Vertebrata</taxon>
        <taxon>Euteleostomi</taxon>
        <taxon>Lepidosauria</taxon>
        <taxon>Squamata</taxon>
        <taxon>Bifurcata</taxon>
        <taxon>Gekkota</taxon>
        <taxon>Sphaerodactylidae</taxon>
        <taxon>Sphaerodactylus</taxon>
    </lineage>
</organism>
<gene>
    <name evidence="1" type="ORF">K3G42_005333</name>
</gene>
<name>A0ACB8EFD1_9SAUR</name>
<evidence type="ECO:0000313" key="2">
    <source>
        <dbReference type="Proteomes" id="UP000827872"/>
    </source>
</evidence>